<dbReference type="EMBL" id="BGZK01000651">
    <property type="protein sequence ID" value="GBP54652.1"/>
    <property type="molecule type" value="Genomic_DNA"/>
</dbReference>
<dbReference type="AlphaFoldDB" id="A0A4C1WVJ4"/>
<protein>
    <submittedName>
        <fullName evidence="1">Uncharacterized protein</fullName>
    </submittedName>
</protein>
<keyword evidence="2" id="KW-1185">Reference proteome</keyword>
<sequence>MADGRKKLSGFEYRKRALDKNKKELDVLSKTAKLDDFFTKKEHFKPKSSNRDCTNLDHEVPTCMMLFQYNPPENARKRKKCAKVELQNAIDEIKGGASIRNISNKYGIDRNNHESHVSVRPHCEPSAVATTGAKYQTYETRICVHIVVTKAEAWSDGTERDSARSFQTLLSTRSGRTTGLVSERPNARVAGKLRPFPKAAPRKTAWRGRQPGKTKILTISPDKETCYNESLTATPMKKICNLNNDNCTKSNDKSKKTQFNNVIEREKLRTVKKSF</sequence>
<organism evidence="1 2">
    <name type="scientific">Eumeta variegata</name>
    <name type="common">Bagworm moth</name>
    <name type="synonym">Eumeta japonica</name>
    <dbReference type="NCBI Taxonomy" id="151549"/>
    <lineage>
        <taxon>Eukaryota</taxon>
        <taxon>Metazoa</taxon>
        <taxon>Ecdysozoa</taxon>
        <taxon>Arthropoda</taxon>
        <taxon>Hexapoda</taxon>
        <taxon>Insecta</taxon>
        <taxon>Pterygota</taxon>
        <taxon>Neoptera</taxon>
        <taxon>Endopterygota</taxon>
        <taxon>Lepidoptera</taxon>
        <taxon>Glossata</taxon>
        <taxon>Ditrysia</taxon>
        <taxon>Tineoidea</taxon>
        <taxon>Psychidae</taxon>
        <taxon>Oiketicinae</taxon>
        <taxon>Eumeta</taxon>
    </lineage>
</organism>
<dbReference type="OrthoDB" id="4327074at2759"/>
<gene>
    <name evidence="1" type="ORF">EVAR_35914_1</name>
</gene>
<proteinExistence type="predicted"/>
<accession>A0A4C1WVJ4</accession>
<name>A0A4C1WVJ4_EUMVA</name>
<evidence type="ECO:0000313" key="2">
    <source>
        <dbReference type="Proteomes" id="UP000299102"/>
    </source>
</evidence>
<evidence type="ECO:0000313" key="1">
    <source>
        <dbReference type="EMBL" id="GBP54652.1"/>
    </source>
</evidence>
<dbReference type="Proteomes" id="UP000299102">
    <property type="component" value="Unassembled WGS sequence"/>
</dbReference>
<comment type="caution">
    <text evidence="1">The sequence shown here is derived from an EMBL/GenBank/DDBJ whole genome shotgun (WGS) entry which is preliminary data.</text>
</comment>
<reference evidence="1 2" key="1">
    <citation type="journal article" date="2019" name="Commun. Biol.">
        <title>The bagworm genome reveals a unique fibroin gene that provides high tensile strength.</title>
        <authorList>
            <person name="Kono N."/>
            <person name="Nakamura H."/>
            <person name="Ohtoshi R."/>
            <person name="Tomita M."/>
            <person name="Numata K."/>
            <person name="Arakawa K."/>
        </authorList>
    </citation>
    <scope>NUCLEOTIDE SEQUENCE [LARGE SCALE GENOMIC DNA]</scope>
</reference>